<evidence type="ECO:0000259" key="7">
    <source>
        <dbReference type="SMART" id="SM00338"/>
    </source>
</evidence>
<keyword evidence="9" id="KW-1185">Reference proteome</keyword>
<dbReference type="SMART" id="SM00338">
    <property type="entry name" value="BRLZ"/>
    <property type="match status" value="1"/>
</dbReference>
<dbReference type="GO" id="GO:0003677">
    <property type="term" value="F:DNA binding"/>
    <property type="evidence" value="ECO:0007669"/>
    <property type="project" value="UniProtKB-KW"/>
</dbReference>
<keyword evidence="5" id="KW-0539">Nucleus</keyword>
<evidence type="ECO:0000313" key="9">
    <source>
        <dbReference type="Proteomes" id="UP000026962"/>
    </source>
</evidence>
<keyword evidence="3" id="KW-0238">DNA-binding</keyword>
<organism evidence="8">
    <name type="scientific">Oryza punctata</name>
    <name type="common">Red rice</name>
    <dbReference type="NCBI Taxonomy" id="4537"/>
    <lineage>
        <taxon>Eukaryota</taxon>
        <taxon>Viridiplantae</taxon>
        <taxon>Streptophyta</taxon>
        <taxon>Embryophyta</taxon>
        <taxon>Tracheophyta</taxon>
        <taxon>Spermatophyta</taxon>
        <taxon>Magnoliopsida</taxon>
        <taxon>Liliopsida</taxon>
        <taxon>Poales</taxon>
        <taxon>Poaceae</taxon>
        <taxon>BOP clade</taxon>
        <taxon>Oryzoideae</taxon>
        <taxon>Oryzeae</taxon>
        <taxon>Oryzinae</taxon>
        <taxon>Oryza</taxon>
    </lineage>
</organism>
<keyword evidence="4" id="KW-0804">Transcription</keyword>
<dbReference type="Proteomes" id="UP000026962">
    <property type="component" value="Chromosome 4"/>
</dbReference>
<dbReference type="InterPro" id="IPR046347">
    <property type="entry name" value="bZIP_sf"/>
</dbReference>
<proteinExistence type="predicted"/>
<evidence type="ECO:0000313" key="8">
    <source>
        <dbReference type="EnsemblPlants" id="OPUNC04G02900.1"/>
    </source>
</evidence>
<evidence type="ECO:0000256" key="2">
    <source>
        <dbReference type="ARBA" id="ARBA00023015"/>
    </source>
</evidence>
<reference evidence="8" key="2">
    <citation type="submission" date="2018-05" db="EMBL/GenBank/DDBJ databases">
        <title>OpunRS2 (Oryza punctata Reference Sequence Version 2).</title>
        <authorList>
            <person name="Zhang J."/>
            <person name="Kudrna D."/>
            <person name="Lee S."/>
            <person name="Talag J."/>
            <person name="Welchert J."/>
            <person name="Wing R.A."/>
        </authorList>
    </citation>
    <scope>NUCLEOTIDE SEQUENCE [LARGE SCALE GENOMIC DNA]</scope>
</reference>
<dbReference type="SUPFAM" id="SSF57959">
    <property type="entry name" value="Leucine zipper domain"/>
    <property type="match status" value="1"/>
</dbReference>
<dbReference type="STRING" id="4537.A0A0E0KMW5"/>
<feature type="domain" description="BZIP" evidence="7">
    <location>
        <begin position="147"/>
        <end position="211"/>
    </location>
</feature>
<comment type="subcellular location">
    <subcellularLocation>
        <location evidence="1">Nucleus</location>
    </subcellularLocation>
</comment>
<dbReference type="OMA" id="GSTSHHC"/>
<evidence type="ECO:0000256" key="5">
    <source>
        <dbReference type="ARBA" id="ARBA00023242"/>
    </source>
</evidence>
<dbReference type="HOGENOM" id="CLU_1095760_0_0_1"/>
<dbReference type="PANTHER" id="PTHR13690">
    <property type="entry name" value="TRANSCRIPTION FACTOR POSF21-RELATED"/>
    <property type="match status" value="1"/>
</dbReference>
<evidence type="ECO:0000256" key="4">
    <source>
        <dbReference type="ARBA" id="ARBA00023163"/>
    </source>
</evidence>
<dbReference type="EnsemblPlants" id="OPUNC04G02900.1">
    <property type="protein sequence ID" value="OPUNC04G02900.1"/>
    <property type="gene ID" value="OPUNC04G02900"/>
</dbReference>
<dbReference type="Gramene" id="OPUNC04G02900.1">
    <property type="protein sequence ID" value="OPUNC04G02900.1"/>
    <property type="gene ID" value="OPUNC04G02900"/>
</dbReference>
<keyword evidence="2" id="KW-0805">Transcription regulation</keyword>
<dbReference type="AlphaFoldDB" id="A0A0E0KMW5"/>
<evidence type="ECO:0000256" key="6">
    <source>
        <dbReference type="SAM" id="MobiDB-lite"/>
    </source>
</evidence>
<protein>
    <recommendedName>
        <fullName evidence="7">BZIP domain-containing protein</fullName>
    </recommendedName>
</protein>
<reference evidence="8" key="1">
    <citation type="submission" date="2015-04" db="UniProtKB">
        <authorList>
            <consortium name="EnsemblPlants"/>
        </authorList>
    </citation>
    <scope>IDENTIFICATION</scope>
</reference>
<dbReference type="CDD" id="cd14703">
    <property type="entry name" value="bZIP_plant_RF2"/>
    <property type="match status" value="1"/>
</dbReference>
<dbReference type="InterPro" id="IPR004827">
    <property type="entry name" value="bZIP"/>
</dbReference>
<dbReference type="GO" id="GO:0003700">
    <property type="term" value="F:DNA-binding transcription factor activity"/>
    <property type="evidence" value="ECO:0007669"/>
    <property type="project" value="InterPro"/>
</dbReference>
<evidence type="ECO:0000256" key="1">
    <source>
        <dbReference type="ARBA" id="ARBA00004123"/>
    </source>
</evidence>
<feature type="region of interest" description="Disordered" evidence="6">
    <location>
        <begin position="1"/>
        <end position="21"/>
    </location>
</feature>
<dbReference type="eggNOG" id="ENOG502QRIA">
    <property type="taxonomic scope" value="Eukaryota"/>
</dbReference>
<dbReference type="GO" id="GO:0005634">
    <property type="term" value="C:nucleus"/>
    <property type="evidence" value="ECO:0007669"/>
    <property type="project" value="UniProtKB-SubCell"/>
</dbReference>
<name>A0A0E0KMW5_ORYPU</name>
<evidence type="ECO:0000256" key="3">
    <source>
        <dbReference type="ARBA" id="ARBA00023125"/>
    </source>
</evidence>
<dbReference type="InterPro" id="IPR044759">
    <property type="entry name" value="bZIP_RF2"/>
</dbReference>
<dbReference type="PANTHER" id="PTHR13690:SF80">
    <property type="entry name" value="BZIP TRANSCRIPTION FACTOR FAMILY PROTEIN-RELATED"/>
    <property type="match status" value="1"/>
</dbReference>
<accession>A0A0E0KMW5</accession>
<sequence>MSPVTPLALRSARSNQGPPSRLPLMVGHMTKGHQSGMVAAAHKDIGMRVWSPFDSREKEVKSSGVGSTSHHCRSLSIDRFMMGNLNVGAVGQQMSSPPPVTTELNGGRGASIGSAASPFVVELANVKFSEDEKKKIVSDKSVSEIILTDPRRVKRILNNHASAGKSKENKMKYIGEFQHKLQVLQSQTTMLCAQVTVMQRNNDLVSQNNELKTRLQAMDQQAQWGDALIARLTAEAQHLRAVVSEISGSHLPSG</sequence>